<dbReference type="SUPFAM" id="SSF53795">
    <property type="entry name" value="PEP carboxykinase-like"/>
    <property type="match status" value="1"/>
</dbReference>
<evidence type="ECO:0008006" key="3">
    <source>
        <dbReference type="Google" id="ProtNLM"/>
    </source>
</evidence>
<gene>
    <name evidence="1" type="ORF">R1flu_018238</name>
</gene>
<dbReference type="AlphaFoldDB" id="A0ABD1ZFJ9"/>
<dbReference type="EMBL" id="JBHFFA010000001">
    <property type="protein sequence ID" value="KAL2650110.1"/>
    <property type="molecule type" value="Genomic_DNA"/>
</dbReference>
<dbReference type="Proteomes" id="UP001605036">
    <property type="component" value="Unassembled WGS sequence"/>
</dbReference>
<sequence length="71" mass="8053">MQKHGATAWLVNTRWSGDFVETPIFNLHVPQEVYGVPTEILRPENTLKDKEAYNESLRKLGDGIFSEGYSA</sequence>
<name>A0ABD1ZFJ9_9MARC</name>
<dbReference type="InterPro" id="IPR013035">
    <property type="entry name" value="PEP_carboxykinase_C"/>
</dbReference>
<protein>
    <recommendedName>
        <fullName evidence="3">Phosphoenolpyruvate carboxykinase</fullName>
    </recommendedName>
</protein>
<proteinExistence type="predicted"/>
<dbReference type="Gene3D" id="3.90.228.20">
    <property type="match status" value="1"/>
</dbReference>
<accession>A0ABD1ZFJ9</accession>
<keyword evidence="2" id="KW-1185">Reference proteome</keyword>
<reference evidence="1 2" key="1">
    <citation type="submission" date="2024-09" db="EMBL/GenBank/DDBJ databases">
        <title>Chromosome-scale assembly of Riccia fluitans.</title>
        <authorList>
            <person name="Paukszto L."/>
            <person name="Sawicki J."/>
            <person name="Karawczyk K."/>
            <person name="Piernik-Szablinska J."/>
            <person name="Szczecinska M."/>
            <person name="Mazdziarz M."/>
        </authorList>
    </citation>
    <scope>NUCLEOTIDE SEQUENCE [LARGE SCALE GENOMIC DNA]</scope>
    <source>
        <strain evidence="1">Rf_01</strain>
        <tissue evidence="1">Aerial parts of the thallus</tissue>
    </source>
</reference>
<dbReference type="InterPro" id="IPR001272">
    <property type="entry name" value="PEP_carboxykinase_ATP"/>
</dbReference>
<comment type="caution">
    <text evidence="1">The sequence shown here is derived from an EMBL/GenBank/DDBJ whole genome shotgun (WGS) entry which is preliminary data.</text>
</comment>
<evidence type="ECO:0000313" key="1">
    <source>
        <dbReference type="EMBL" id="KAL2650110.1"/>
    </source>
</evidence>
<dbReference type="PANTHER" id="PTHR30031">
    <property type="entry name" value="PHOSPHOENOLPYRUVATE CARBOXYKINASE ATP"/>
    <property type="match status" value="1"/>
</dbReference>
<dbReference type="PANTHER" id="PTHR30031:SF0">
    <property type="entry name" value="PHOSPHOENOLPYRUVATE CARBOXYKINASE (ATP)"/>
    <property type="match status" value="1"/>
</dbReference>
<organism evidence="1 2">
    <name type="scientific">Riccia fluitans</name>
    <dbReference type="NCBI Taxonomy" id="41844"/>
    <lineage>
        <taxon>Eukaryota</taxon>
        <taxon>Viridiplantae</taxon>
        <taxon>Streptophyta</taxon>
        <taxon>Embryophyta</taxon>
        <taxon>Marchantiophyta</taxon>
        <taxon>Marchantiopsida</taxon>
        <taxon>Marchantiidae</taxon>
        <taxon>Marchantiales</taxon>
        <taxon>Ricciaceae</taxon>
        <taxon>Riccia</taxon>
    </lineage>
</organism>
<evidence type="ECO:0000313" key="2">
    <source>
        <dbReference type="Proteomes" id="UP001605036"/>
    </source>
</evidence>